<accession>A0A8J9U573</accession>
<name>A0A8J9U573_9NEOP</name>
<gene>
    <name evidence="1" type="ORF">BINO364_LOCUS1139</name>
</gene>
<dbReference type="OrthoDB" id="7479701at2759"/>
<evidence type="ECO:0000313" key="2">
    <source>
        <dbReference type="Proteomes" id="UP000838878"/>
    </source>
</evidence>
<protein>
    <submittedName>
        <fullName evidence="1">Uncharacterized protein</fullName>
    </submittedName>
</protein>
<keyword evidence="2" id="KW-1185">Reference proteome</keyword>
<proteinExistence type="predicted"/>
<organism evidence="1 2">
    <name type="scientific">Brenthis ino</name>
    <name type="common">lesser marbled fritillary</name>
    <dbReference type="NCBI Taxonomy" id="405034"/>
    <lineage>
        <taxon>Eukaryota</taxon>
        <taxon>Metazoa</taxon>
        <taxon>Ecdysozoa</taxon>
        <taxon>Arthropoda</taxon>
        <taxon>Hexapoda</taxon>
        <taxon>Insecta</taxon>
        <taxon>Pterygota</taxon>
        <taxon>Neoptera</taxon>
        <taxon>Endopterygota</taxon>
        <taxon>Lepidoptera</taxon>
        <taxon>Glossata</taxon>
        <taxon>Ditrysia</taxon>
        <taxon>Papilionoidea</taxon>
        <taxon>Nymphalidae</taxon>
        <taxon>Heliconiinae</taxon>
        <taxon>Argynnini</taxon>
        <taxon>Brenthis</taxon>
    </lineage>
</organism>
<sequence length="93" mass="9955">MTYPRCHINTSSAKALSADTPAFSSSKVTILSRRALARSPSALIPTATSSLTPTPVPLKLNSLRLRGTKYSTHLSACPADRRAGVFLWKLSSP</sequence>
<feature type="non-terminal residue" evidence="1">
    <location>
        <position position="93"/>
    </location>
</feature>
<reference evidence="1" key="1">
    <citation type="submission" date="2021-12" db="EMBL/GenBank/DDBJ databases">
        <authorList>
            <person name="Martin H S."/>
        </authorList>
    </citation>
    <scope>NUCLEOTIDE SEQUENCE</scope>
</reference>
<dbReference type="Proteomes" id="UP000838878">
    <property type="component" value="Chromosome 1"/>
</dbReference>
<dbReference type="EMBL" id="OV170221">
    <property type="protein sequence ID" value="CAH0714052.1"/>
    <property type="molecule type" value="Genomic_DNA"/>
</dbReference>
<dbReference type="AlphaFoldDB" id="A0A8J9U573"/>
<evidence type="ECO:0000313" key="1">
    <source>
        <dbReference type="EMBL" id="CAH0714052.1"/>
    </source>
</evidence>